<keyword evidence="3" id="KW-1185">Reference proteome</keyword>
<comment type="caution">
    <text evidence="2">The sequence shown here is derived from an EMBL/GenBank/DDBJ whole genome shotgun (WGS) entry which is preliminary data.</text>
</comment>
<gene>
    <name evidence="2" type="ORF">TNCT_687851</name>
</gene>
<organism evidence="2 3">
    <name type="scientific">Trichonephila clavata</name>
    <name type="common">Joro spider</name>
    <name type="synonym">Nephila clavata</name>
    <dbReference type="NCBI Taxonomy" id="2740835"/>
    <lineage>
        <taxon>Eukaryota</taxon>
        <taxon>Metazoa</taxon>
        <taxon>Ecdysozoa</taxon>
        <taxon>Arthropoda</taxon>
        <taxon>Chelicerata</taxon>
        <taxon>Arachnida</taxon>
        <taxon>Araneae</taxon>
        <taxon>Araneomorphae</taxon>
        <taxon>Entelegynae</taxon>
        <taxon>Araneoidea</taxon>
        <taxon>Nephilidae</taxon>
        <taxon>Trichonephila</taxon>
    </lineage>
</organism>
<evidence type="ECO:0000313" key="2">
    <source>
        <dbReference type="EMBL" id="GFR32868.1"/>
    </source>
</evidence>
<dbReference type="AlphaFoldDB" id="A0A8X6HZZ7"/>
<feature type="compositionally biased region" description="Pro residues" evidence="1">
    <location>
        <begin position="44"/>
        <end position="54"/>
    </location>
</feature>
<name>A0A8X6HZZ7_TRICU</name>
<dbReference type="EMBL" id="BMAO01009716">
    <property type="protein sequence ID" value="GFR32868.1"/>
    <property type="molecule type" value="Genomic_DNA"/>
</dbReference>
<reference evidence="2" key="1">
    <citation type="submission" date="2020-07" db="EMBL/GenBank/DDBJ databases">
        <title>Multicomponent nature underlies the extraordinary mechanical properties of spider dragline silk.</title>
        <authorList>
            <person name="Kono N."/>
            <person name="Nakamura H."/>
            <person name="Mori M."/>
            <person name="Yoshida Y."/>
            <person name="Ohtoshi R."/>
            <person name="Malay A.D."/>
            <person name="Moran D.A.P."/>
            <person name="Tomita M."/>
            <person name="Numata K."/>
            <person name="Arakawa K."/>
        </authorList>
    </citation>
    <scope>NUCLEOTIDE SEQUENCE</scope>
</reference>
<feature type="compositionally biased region" description="Polar residues" evidence="1">
    <location>
        <begin position="9"/>
        <end position="42"/>
    </location>
</feature>
<evidence type="ECO:0000313" key="3">
    <source>
        <dbReference type="Proteomes" id="UP000887116"/>
    </source>
</evidence>
<dbReference type="OrthoDB" id="6469907at2759"/>
<accession>A0A8X6HZZ7</accession>
<proteinExistence type="predicted"/>
<dbReference type="Proteomes" id="UP000887116">
    <property type="component" value="Unassembled WGS sequence"/>
</dbReference>
<sequence>MMEAEKLKSQASSSTQAPTENNSSKPQPSSHSLTDLSRRLNQNPLPPSPFNPPPSRHHQTTSRSQVVKLMSTVKMIVQIAKFDKSQGEKAIEFCELLGINI</sequence>
<evidence type="ECO:0000256" key="1">
    <source>
        <dbReference type="SAM" id="MobiDB-lite"/>
    </source>
</evidence>
<feature type="region of interest" description="Disordered" evidence="1">
    <location>
        <begin position="1"/>
        <end position="65"/>
    </location>
</feature>
<protein>
    <submittedName>
        <fullName evidence="2">Uncharacterized protein</fullName>
    </submittedName>
</protein>